<evidence type="ECO:0000256" key="1">
    <source>
        <dbReference type="ARBA" id="ARBA00004651"/>
    </source>
</evidence>
<feature type="transmembrane region" description="Helical" evidence="9">
    <location>
        <begin position="488"/>
        <end position="507"/>
    </location>
</feature>
<feature type="coiled-coil region" evidence="8">
    <location>
        <begin position="396"/>
        <end position="423"/>
    </location>
</feature>
<reference evidence="12 13" key="1">
    <citation type="submission" date="2023-09" db="EMBL/GenBank/DDBJ databases">
        <authorList>
            <person name="Rey-Velasco X."/>
        </authorList>
    </citation>
    <scope>NUCLEOTIDE SEQUENCE [LARGE SCALE GENOMIC DNA]</scope>
    <source>
        <strain evidence="12 13">F117</strain>
    </source>
</reference>
<comment type="subcellular location">
    <subcellularLocation>
        <location evidence="1">Cell membrane</location>
        <topology evidence="1">Multi-pass membrane protein</topology>
    </subcellularLocation>
</comment>
<gene>
    <name evidence="12" type="ORF">RM539_14015</name>
</gene>
<feature type="coiled-coil region" evidence="8">
    <location>
        <begin position="257"/>
        <end position="291"/>
    </location>
</feature>
<proteinExistence type="predicted"/>
<name>A0ABU3D838_9FLAO</name>
<dbReference type="PANTHER" id="PTHR32309:SF13">
    <property type="entry name" value="FERRIC ENTEROBACTIN TRANSPORT PROTEIN FEPE"/>
    <property type="match status" value="1"/>
</dbReference>
<dbReference type="InterPro" id="IPR033756">
    <property type="entry name" value="YlxH/NBP35"/>
</dbReference>
<evidence type="ECO:0000256" key="4">
    <source>
        <dbReference type="ARBA" id="ARBA00022741"/>
    </source>
</evidence>
<feature type="domain" description="Tyrosine-protein kinase G-rich" evidence="11">
    <location>
        <begin position="431"/>
        <end position="509"/>
    </location>
</feature>
<dbReference type="Pfam" id="PF10609">
    <property type="entry name" value="ParA"/>
    <property type="match status" value="1"/>
</dbReference>
<dbReference type="EC" id="2.7.10.2" evidence="12"/>
<keyword evidence="6 9" id="KW-1133">Transmembrane helix</keyword>
<keyword evidence="8" id="KW-0175">Coiled coil</keyword>
<evidence type="ECO:0000256" key="8">
    <source>
        <dbReference type="SAM" id="Coils"/>
    </source>
</evidence>
<keyword evidence="3 9" id="KW-0812">Transmembrane</keyword>
<dbReference type="InterPro" id="IPR003856">
    <property type="entry name" value="LPS_length_determ_N"/>
</dbReference>
<dbReference type="GO" id="GO:0004715">
    <property type="term" value="F:non-membrane spanning protein tyrosine kinase activity"/>
    <property type="evidence" value="ECO:0007669"/>
    <property type="project" value="UniProtKB-EC"/>
</dbReference>
<dbReference type="EMBL" id="JAVRHK010000011">
    <property type="protein sequence ID" value="MDT0677698.1"/>
    <property type="molecule type" value="Genomic_DNA"/>
</dbReference>
<accession>A0ABU3D838</accession>
<keyword evidence="7 9" id="KW-0472">Membrane</keyword>
<evidence type="ECO:0000256" key="7">
    <source>
        <dbReference type="ARBA" id="ARBA00023136"/>
    </source>
</evidence>
<dbReference type="SUPFAM" id="SSF52540">
    <property type="entry name" value="P-loop containing nucleoside triphosphate hydrolases"/>
    <property type="match status" value="1"/>
</dbReference>
<sequence>MLNNNTRREREEDLLTSLLQRFLPFWPLFAVLLILSFAAAWTYLRYATPIYEAEATIIINDEKKGVDGSKIMESINVFDSKKIVENEIEVIQSRDLMNEVIYSLYLYAPIYEEQNLKDKSAYTTSPVVVELRNPEKIPFNPEEPIKIYFAYNQAKKTIEIDGKFHPLNKWIEGKNFGEFKFIPNPHQTTLSDNQLFFMLVHPKAVTNNSLDNLEVGAPDKLSTIVNLNYKDPVPGRSENILNQLISAYNQASIADRNSLARNTLAFIEDRMANVENELNTLEQEIQQYRSNKGAIDLSEQGRLYLQDVGENDRKIADIELQLAILDNVENYVVSKGNSGGIVPSTVGINDPVLTQLIERLYDSEIKYERLSKTTAENNPILASVANEIEKIRPGILENVSSQRQNLEEKLKNLNSTNRQFSSNLRTIPEQERALLEISRRKAIKNDLFSYLLQKREETALSYAPHAGDSRVIDKAEASLIPVSPKSKMTYAIAILFAFGLGTLYVIFKEVLNRNILFRSELEKATDIPIVGEFTQLKHSKNKKQTKEQETLLSEQFRDLRLALGLYGESAKRKILITSSIEGEGKSFISENLAVSLANSGKRVILLNFDLLKPKFSKIFGVSNEEGISEYLQGKVRLDDIIRPTEHKNLSVIPPGNMSEEVSQNLLDSDIQSLFKHLESVFHYVVVDCPPVNIVLHAYLLSKYCDTSLFVIRHNHTPKSLVRRFDEDPSINAMNNVLLLFNGVKNRGATSGNYGYNYGYSHIKRTYHTSL</sequence>
<dbReference type="CDD" id="cd05387">
    <property type="entry name" value="BY-kinase"/>
    <property type="match status" value="1"/>
</dbReference>
<dbReference type="NCBIfam" id="TIGR01007">
    <property type="entry name" value="eps_fam"/>
    <property type="match status" value="1"/>
</dbReference>
<protein>
    <submittedName>
        <fullName evidence="12">Polysaccharide biosynthesis tyrosine autokinase</fullName>
        <ecNumber evidence="12">2.7.10.2</ecNumber>
    </submittedName>
</protein>
<feature type="domain" description="Polysaccharide chain length determinant N-terminal" evidence="10">
    <location>
        <begin position="26"/>
        <end position="103"/>
    </location>
</feature>
<evidence type="ECO:0000313" key="13">
    <source>
        <dbReference type="Proteomes" id="UP001262582"/>
    </source>
</evidence>
<dbReference type="RefSeq" id="WP_311504042.1">
    <property type="nucleotide sequence ID" value="NZ_JAVRHK010000011.1"/>
</dbReference>
<evidence type="ECO:0000259" key="11">
    <source>
        <dbReference type="Pfam" id="PF13807"/>
    </source>
</evidence>
<dbReference type="Pfam" id="PF13807">
    <property type="entry name" value="GNVR"/>
    <property type="match status" value="1"/>
</dbReference>
<keyword evidence="2" id="KW-1003">Cell membrane</keyword>
<evidence type="ECO:0000256" key="6">
    <source>
        <dbReference type="ARBA" id="ARBA00022989"/>
    </source>
</evidence>
<dbReference type="InterPro" id="IPR027417">
    <property type="entry name" value="P-loop_NTPase"/>
</dbReference>
<evidence type="ECO:0000256" key="2">
    <source>
        <dbReference type="ARBA" id="ARBA00022475"/>
    </source>
</evidence>
<dbReference type="InterPro" id="IPR050445">
    <property type="entry name" value="Bact_polysacc_biosynth/exp"/>
</dbReference>
<organism evidence="12 13">
    <name type="scientific">Autumnicola musiva</name>
    <dbReference type="NCBI Taxonomy" id="3075589"/>
    <lineage>
        <taxon>Bacteria</taxon>
        <taxon>Pseudomonadati</taxon>
        <taxon>Bacteroidota</taxon>
        <taxon>Flavobacteriia</taxon>
        <taxon>Flavobacteriales</taxon>
        <taxon>Flavobacteriaceae</taxon>
        <taxon>Autumnicola</taxon>
    </lineage>
</organism>
<dbReference type="InterPro" id="IPR005702">
    <property type="entry name" value="Wzc-like_C"/>
</dbReference>
<evidence type="ECO:0000256" key="3">
    <source>
        <dbReference type="ARBA" id="ARBA00022692"/>
    </source>
</evidence>
<dbReference type="InterPro" id="IPR032807">
    <property type="entry name" value="GNVR"/>
</dbReference>
<keyword evidence="5" id="KW-0067">ATP-binding</keyword>
<comment type="caution">
    <text evidence="12">The sequence shown here is derived from an EMBL/GenBank/DDBJ whole genome shotgun (WGS) entry which is preliminary data.</text>
</comment>
<evidence type="ECO:0000256" key="9">
    <source>
        <dbReference type="SAM" id="Phobius"/>
    </source>
</evidence>
<dbReference type="Pfam" id="PF02706">
    <property type="entry name" value="Wzz"/>
    <property type="match status" value="1"/>
</dbReference>
<evidence type="ECO:0000313" key="12">
    <source>
        <dbReference type="EMBL" id="MDT0677698.1"/>
    </source>
</evidence>
<dbReference type="PANTHER" id="PTHR32309">
    <property type="entry name" value="TYROSINE-PROTEIN KINASE"/>
    <property type="match status" value="1"/>
</dbReference>
<keyword evidence="12" id="KW-0808">Transferase</keyword>
<keyword evidence="13" id="KW-1185">Reference proteome</keyword>
<feature type="transmembrane region" description="Helical" evidence="9">
    <location>
        <begin position="21"/>
        <end position="44"/>
    </location>
</feature>
<dbReference type="Gene3D" id="3.40.50.300">
    <property type="entry name" value="P-loop containing nucleotide triphosphate hydrolases"/>
    <property type="match status" value="1"/>
</dbReference>
<keyword evidence="4" id="KW-0547">Nucleotide-binding</keyword>
<evidence type="ECO:0000256" key="5">
    <source>
        <dbReference type="ARBA" id="ARBA00022840"/>
    </source>
</evidence>
<evidence type="ECO:0000259" key="10">
    <source>
        <dbReference type="Pfam" id="PF02706"/>
    </source>
</evidence>
<dbReference type="Proteomes" id="UP001262582">
    <property type="component" value="Unassembled WGS sequence"/>
</dbReference>